<keyword evidence="1" id="KW-0732">Signal</keyword>
<dbReference type="EMBL" id="CP048222">
    <property type="protein sequence ID" value="QHT66535.1"/>
    <property type="molecule type" value="Genomic_DNA"/>
</dbReference>
<dbReference type="RefSeq" id="WP_162442589.1">
    <property type="nucleotide sequence ID" value="NZ_CP048222.1"/>
</dbReference>
<reference evidence="4 5" key="1">
    <citation type="submission" date="2020-01" db="EMBL/GenBank/DDBJ databases">
        <authorList>
            <person name="Kim M.K."/>
        </authorList>
    </citation>
    <scope>NUCLEOTIDE SEQUENCE [LARGE SCALE GENOMIC DNA]</scope>
    <source>
        <strain evidence="4 5">172606-1</strain>
    </source>
</reference>
<accession>A0A6C0GEX2</accession>
<evidence type="ECO:0000313" key="4">
    <source>
        <dbReference type="EMBL" id="QHT66535.1"/>
    </source>
</evidence>
<sequence>MSSISGRLKKQYNRIRNSPLAPHQLKDYWTSRKPYYRRIEGKWQTRHPEDQAELAYTVLLVGDMGYPALNGKDPILNMLASQIANKNEKMAVVFLGDNIYPRGLPEPGHRLRRISEERLKAQLDLFTDFKGKVYYLSGNHDWNKGKKNGFEYLRRQEEYIEQYLNRGNVFLPDNGCPGPVLVDLTEEVLLIIINTQWWVQRGVKPIGPFYQCEAQSEEHFFQLLDDAISRNSHRKILVAAHHPLYSNALHGGKFSMKHHIFPLTSAHKKLYIPLPVAGSLYPLYRRLFGAYEDMSHPRYRRMRKGLLKVFKKYQNIVYAAGHDHNLQYFNQHHNHYIVSGSGSKVSFVHKGGKASFTHAHRGIFQINYYTNGETWMKVVEPADELDKHPVVMFQKQLEQVQVTNGSTANV</sequence>
<dbReference type="GO" id="GO:0016787">
    <property type="term" value="F:hydrolase activity"/>
    <property type="evidence" value="ECO:0007669"/>
    <property type="project" value="UniProtKB-KW"/>
</dbReference>
<evidence type="ECO:0000313" key="5">
    <source>
        <dbReference type="Proteomes" id="UP000480178"/>
    </source>
</evidence>
<dbReference type="InterPro" id="IPR051558">
    <property type="entry name" value="Metallophosphoesterase_PAP"/>
</dbReference>
<dbReference type="PANTHER" id="PTHR10161">
    <property type="entry name" value="TARTRATE-RESISTANT ACID PHOSPHATASE TYPE 5"/>
    <property type="match status" value="1"/>
</dbReference>
<gene>
    <name evidence="4" type="ORF">GXP67_07625</name>
</gene>
<feature type="domain" description="Calcineurin-like phosphoesterase" evidence="3">
    <location>
        <begin position="57"/>
        <end position="257"/>
    </location>
</feature>
<keyword evidence="5" id="KW-1185">Reference proteome</keyword>
<dbReference type="PANTHER" id="PTHR10161:SF14">
    <property type="entry name" value="TARTRATE-RESISTANT ACID PHOSPHATASE TYPE 5"/>
    <property type="match status" value="1"/>
</dbReference>
<protein>
    <submittedName>
        <fullName evidence="4">Metallophosphoesterase</fullName>
    </submittedName>
</protein>
<dbReference type="Proteomes" id="UP000480178">
    <property type="component" value="Chromosome"/>
</dbReference>
<dbReference type="SUPFAM" id="SSF56300">
    <property type="entry name" value="Metallo-dependent phosphatases"/>
    <property type="match status" value="1"/>
</dbReference>
<organism evidence="4 5">
    <name type="scientific">Rhodocytophaga rosea</name>
    <dbReference type="NCBI Taxonomy" id="2704465"/>
    <lineage>
        <taxon>Bacteria</taxon>
        <taxon>Pseudomonadati</taxon>
        <taxon>Bacteroidota</taxon>
        <taxon>Cytophagia</taxon>
        <taxon>Cytophagales</taxon>
        <taxon>Rhodocytophagaceae</taxon>
        <taxon>Rhodocytophaga</taxon>
    </lineage>
</organism>
<evidence type="ECO:0000256" key="1">
    <source>
        <dbReference type="ARBA" id="ARBA00022729"/>
    </source>
</evidence>
<keyword evidence="2" id="KW-0378">Hydrolase</keyword>
<name>A0A6C0GEX2_9BACT</name>
<dbReference type="AlphaFoldDB" id="A0A6C0GEX2"/>
<dbReference type="Gene3D" id="3.60.21.10">
    <property type="match status" value="2"/>
</dbReference>
<dbReference type="InterPro" id="IPR029052">
    <property type="entry name" value="Metallo-depent_PP-like"/>
</dbReference>
<dbReference type="KEGG" id="rhoz:GXP67_07625"/>
<evidence type="ECO:0000256" key="2">
    <source>
        <dbReference type="ARBA" id="ARBA00022801"/>
    </source>
</evidence>
<dbReference type="Pfam" id="PF00149">
    <property type="entry name" value="Metallophos"/>
    <property type="match status" value="1"/>
</dbReference>
<evidence type="ECO:0000259" key="3">
    <source>
        <dbReference type="Pfam" id="PF00149"/>
    </source>
</evidence>
<dbReference type="InterPro" id="IPR004843">
    <property type="entry name" value="Calcineurin-like_PHP"/>
</dbReference>
<proteinExistence type="predicted"/>